<evidence type="ECO:0000313" key="3">
    <source>
        <dbReference type="EMBL" id="MEY9472121.1"/>
    </source>
</evidence>
<organism evidence="3 4">
    <name type="scientific">Bradyrhizobium yuanmingense</name>
    <dbReference type="NCBI Taxonomy" id="108015"/>
    <lineage>
        <taxon>Bacteria</taxon>
        <taxon>Pseudomonadati</taxon>
        <taxon>Pseudomonadota</taxon>
        <taxon>Alphaproteobacteria</taxon>
        <taxon>Hyphomicrobiales</taxon>
        <taxon>Nitrobacteraceae</taxon>
        <taxon>Bradyrhizobium</taxon>
    </lineage>
</organism>
<keyword evidence="4" id="KW-1185">Reference proteome</keyword>
<protein>
    <recommendedName>
        <fullName evidence="5">DUF2285 domain-containing protein</fullName>
    </recommendedName>
</protein>
<gene>
    <name evidence="3" type="ORF">ABH992_004520</name>
</gene>
<evidence type="ECO:0000259" key="1">
    <source>
        <dbReference type="Pfam" id="PF10074"/>
    </source>
</evidence>
<dbReference type="EMBL" id="JBGBZN010000002">
    <property type="protein sequence ID" value="MEY9472121.1"/>
    <property type="molecule type" value="Genomic_DNA"/>
</dbReference>
<dbReference type="Pfam" id="PF22792">
    <property type="entry name" value="DUF7012"/>
    <property type="match status" value="1"/>
</dbReference>
<feature type="domain" description="T6SS Transcription factor RovC-like DNA binding" evidence="1">
    <location>
        <begin position="134"/>
        <end position="242"/>
    </location>
</feature>
<evidence type="ECO:0008006" key="5">
    <source>
        <dbReference type="Google" id="ProtNLM"/>
    </source>
</evidence>
<dbReference type="Pfam" id="PF10074">
    <property type="entry name" value="RovC_DNA-bd"/>
    <property type="match status" value="1"/>
</dbReference>
<evidence type="ECO:0000259" key="2">
    <source>
        <dbReference type="Pfam" id="PF22792"/>
    </source>
</evidence>
<accession>A0ABV4GK85</accession>
<dbReference type="InterPro" id="IPR054278">
    <property type="entry name" value="DUF7012"/>
</dbReference>
<sequence>MSVRVLPSNSFAATLTTAATSPVLSARSRATALIPKPSERVSHVDGGCGVAHDPASPVGLEPTIWLPEASPGTLILQSAPPEFETVHPIDRKSFGLATVEQTDADGRELVVSDGSGELHVRLRDEQAMRHPAVLVPLDSMGELRADVALHLARRLAGQRTGLLPAALRLTSFQKRRLTQLLHAFDVHDLGGGPRDVAAKVLASDHAHRRSVEWKDSHARRKANRLIHDSIALVERGYLKLLRGL</sequence>
<dbReference type="InterPro" id="IPR018754">
    <property type="entry name" value="RovC-like_DNA-bd"/>
</dbReference>
<comment type="caution">
    <text evidence="3">The sequence shown here is derived from an EMBL/GenBank/DDBJ whole genome shotgun (WGS) entry which is preliminary data.</text>
</comment>
<reference evidence="3 4" key="1">
    <citation type="submission" date="2024-07" db="EMBL/GenBank/DDBJ databases">
        <title>Genomic Encyclopedia of Type Strains, Phase V (KMG-V): Genome sequencing to study the core and pangenomes of soil and plant-associated prokaryotes.</title>
        <authorList>
            <person name="Whitman W."/>
        </authorList>
    </citation>
    <scope>NUCLEOTIDE SEQUENCE [LARGE SCALE GENOMIC DNA]</scope>
    <source>
        <strain evidence="3 4">USDA 222</strain>
    </source>
</reference>
<proteinExistence type="predicted"/>
<feature type="domain" description="DUF7012" evidence="2">
    <location>
        <begin position="73"/>
        <end position="129"/>
    </location>
</feature>
<evidence type="ECO:0000313" key="4">
    <source>
        <dbReference type="Proteomes" id="UP001565474"/>
    </source>
</evidence>
<dbReference type="Proteomes" id="UP001565474">
    <property type="component" value="Unassembled WGS sequence"/>
</dbReference>
<name>A0ABV4GK85_9BRAD</name>